<organism evidence="1 2">
    <name type="scientific">Streptomyces thermospinosisporus</name>
    <dbReference type="NCBI Taxonomy" id="161482"/>
    <lineage>
        <taxon>Bacteria</taxon>
        <taxon>Bacillati</taxon>
        <taxon>Actinomycetota</taxon>
        <taxon>Actinomycetes</taxon>
        <taxon>Kitasatosporales</taxon>
        <taxon>Streptomycetaceae</taxon>
        <taxon>Streptomyces</taxon>
    </lineage>
</organism>
<evidence type="ECO:0000313" key="2">
    <source>
        <dbReference type="Proteomes" id="UP001500973"/>
    </source>
</evidence>
<dbReference type="Proteomes" id="UP001500973">
    <property type="component" value="Unassembled WGS sequence"/>
</dbReference>
<name>A0ABP4JVF6_9ACTN</name>
<evidence type="ECO:0000313" key="1">
    <source>
        <dbReference type="EMBL" id="GAA1431711.1"/>
    </source>
</evidence>
<dbReference type="RefSeq" id="WP_344015504.1">
    <property type="nucleotide sequence ID" value="NZ_BAAAIZ010000090.1"/>
</dbReference>
<protein>
    <submittedName>
        <fullName evidence="1">Uncharacterized protein</fullName>
    </submittedName>
</protein>
<comment type="caution">
    <text evidence="1">The sequence shown here is derived from an EMBL/GenBank/DDBJ whole genome shotgun (WGS) entry which is preliminary data.</text>
</comment>
<sequence length="103" mass="11192">MSEQPARVCGHWIGSEHRYCRTTDGVRHYLPGYRCPAHTPRALRGLAEIPPGPGLPAGAWTTVSPLNESRVHDALAIVSGKRRASQAARRAALTVVASRGEWL</sequence>
<dbReference type="EMBL" id="BAAAIZ010000090">
    <property type="protein sequence ID" value="GAA1431711.1"/>
    <property type="molecule type" value="Genomic_DNA"/>
</dbReference>
<proteinExistence type="predicted"/>
<gene>
    <name evidence="1" type="ORF">GCM10009601_51240</name>
</gene>
<accession>A0ABP4JVF6</accession>
<reference evidence="2" key="1">
    <citation type="journal article" date="2019" name="Int. J. Syst. Evol. Microbiol.">
        <title>The Global Catalogue of Microorganisms (GCM) 10K type strain sequencing project: providing services to taxonomists for standard genome sequencing and annotation.</title>
        <authorList>
            <consortium name="The Broad Institute Genomics Platform"/>
            <consortium name="The Broad Institute Genome Sequencing Center for Infectious Disease"/>
            <person name="Wu L."/>
            <person name="Ma J."/>
        </authorList>
    </citation>
    <scope>NUCLEOTIDE SEQUENCE [LARGE SCALE GENOMIC DNA]</scope>
    <source>
        <strain evidence="2">JCM 11756</strain>
    </source>
</reference>
<keyword evidence="2" id="KW-1185">Reference proteome</keyword>